<feature type="transmembrane region" description="Helical" evidence="2">
    <location>
        <begin position="14"/>
        <end position="35"/>
    </location>
</feature>
<evidence type="ECO:0000256" key="1">
    <source>
        <dbReference type="SAM" id="MobiDB-lite"/>
    </source>
</evidence>
<proteinExistence type="predicted"/>
<gene>
    <name evidence="3" type="ORF">TCDM_01308</name>
</gene>
<protein>
    <submittedName>
        <fullName evidence="3">Uncharacterized protein</fullName>
    </submittedName>
</protein>
<keyword evidence="2" id="KW-1133">Transmembrane helix</keyword>
<dbReference type="OrthoDB" id="245307at2759"/>
<organism evidence="3 4">
    <name type="scientific">Trypanosoma cruzi Dm28c</name>
    <dbReference type="NCBI Taxonomy" id="1416333"/>
    <lineage>
        <taxon>Eukaryota</taxon>
        <taxon>Discoba</taxon>
        <taxon>Euglenozoa</taxon>
        <taxon>Kinetoplastea</taxon>
        <taxon>Metakinetoplastina</taxon>
        <taxon>Trypanosomatida</taxon>
        <taxon>Trypanosomatidae</taxon>
        <taxon>Trypanosoma</taxon>
        <taxon>Schizotrypanum</taxon>
    </lineage>
</organism>
<reference evidence="3 4" key="1">
    <citation type="journal article" date="2014" name="Genome Announc.">
        <title>Trypanosoma cruzi Clone Dm28c Draft Genome Sequence.</title>
        <authorList>
            <person name="Grisard E.C."/>
            <person name="Teixeira S.M."/>
            <person name="de Almeida L.G."/>
            <person name="Stoco P.H."/>
            <person name="Gerber A.L."/>
            <person name="Talavera-Lopez C."/>
            <person name="Lima O.C."/>
            <person name="Andersson B."/>
            <person name="de Vasconcelos A.T."/>
        </authorList>
    </citation>
    <scope>NUCLEOTIDE SEQUENCE [LARGE SCALE GENOMIC DNA]</scope>
    <source>
        <strain evidence="3 4">Dm28c</strain>
    </source>
</reference>
<evidence type="ECO:0000313" key="4">
    <source>
        <dbReference type="Proteomes" id="UP000017861"/>
    </source>
</evidence>
<keyword evidence="2" id="KW-0812">Transmembrane</keyword>
<feature type="region of interest" description="Disordered" evidence="1">
    <location>
        <begin position="440"/>
        <end position="469"/>
    </location>
</feature>
<evidence type="ECO:0000313" key="3">
    <source>
        <dbReference type="EMBL" id="ESS69879.1"/>
    </source>
</evidence>
<dbReference type="Proteomes" id="UP000017861">
    <property type="component" value="Unassembled WGS sequence"/>
</dbReference>
<comment type="caution">
    <text evidence="3">The sequence shown here is derived from an EMBL/GenBank/DDBJ whole genome shotgun (WGS) entry which is preliminary data.</text>
</comment>
<keyword evidence="2" id="KW-0472">Membrane</keyword>
<evidence type="ECO:0000256" key="2">
    <source>
        <dbReference type="SAM" id="Phobius"/>
    </source>
</evidence>
<dbReference type="AlphaFoldDB" id="V5BPX0"/>
<name>V5BPX0_TRYCR</name>
<accession>V5BPX0</accession>
<dbReference type="EMBL" id="AYLP01000008">
    <property type="protein sequence ID" value="ESS69879.1"/>
    <property type="molecule type" value="Genomic_DNA"/>
</dbReference>
<feature type="compositionally biased region" description="Acidic residues" evidence="1">
    <location>
        <begin position="458"/>
        <end position="467"/>
    </location>
</feature>
<dbReference type="VEuPathDB" id="TriTrypDB:TCDM_01308"/>
<sequence>MHVLLSPGDGLHRLFYFILFFLSITFCGRGTLLIFMRPFFTAAGEEGEEVIFIHELPSDTPAACMAVDIMKLGHKNTIKPRLLLIHKDGLLFLSASPPPCEHDEGVSKVDGRNSFLDYRVRRFIPLCAIDALTLYARGTVLRIKVMREHDVVIWRSEKNTICRELKNAGLGILTVANRIIELYASVSLSSLVLHSVEDLTLPTSLQLSKNDIGRMFLLAESYAPLRSRFVRRCRTARIMKIVACEHRKECDGTECIDLRRCAEMWGGGGGDEEDGLGVEVGVVVKLFSWNAGKVTRSFCTIKCRGQSPHSDALLSFVQDYPVVVMMEKVRMVSMATSIVSRWPPTDDVVKMRRSIHDREDQKDILDARHEVVYDATPIAGKRSLLLTKHDVVLFNDEAGDAQRSGALVYSLYSLARMGVELSCHGEDAGGGKLTMIFEGRAGGQDMPTSATTLPAGEKEEEEEEEEGERIQQTTIVMEFPTPPSRVDRCEGDYREQLCTAGMIANAILVLLGCDGIDVPVLVRSPSFSSSSFETLFSLAENGEDEGDEDTVRVLEKKHRRLFPDFVREPRDYRRPVGVIPRRFESDKTLLARQVLRLTARRVWKTCLLVVTPNILFVCDTTTLVRRRVLFSTLMGMKLLLHHSEGPVLLMCIYGEHDLVLKQHSTTPSWLPLNTVADVIVGEHPTIFLDEVSLAGASGKLKNLLRRRLLRPPRRCASVPKHKMWFHAYLSNASMEMFYDALRQERKRMHPKEGAQQIDTSLPLISSCERISEGSISDPRVLHLIEKLMKESLVGLWRGTIFVNVKLKEEQEEVHPTHHQRRMELDEETDYQNGVMSFTRELQPRLLTPVCMDMTEKSALHVCDGVVCEGQAQTISTTTSGEGELRGVQATLRMQEKQPYNTVAVEQDGIHALFEYLPNNNLGSFARTELLNAGLFPSGVDFLATEQRDILVPGRGTAMNKKHQSFSLLPFHLRSRFLSLEDLTPMTTTLAKFISSSPSTPLLVPYRIADDVALWAHEVPNPLFLMNIEPTWTMVRFQCNDDAMICVGNAAFVRHVHRTMRSVTFYHTEDERNTVTCFFYPVNQNGNASWSEDKKNPAPCWGKTTHVRRLLQDVLLVPFSSFLLQDASHGISHYRAIRLLNDTVFCRVGRYRWFEIPLPLLIKDWGGGVGLRK</sequence>